<keyword evidence="2" id="KW-1185">Reference proteome</keyword>
<evidence type="ECO:0000313" key="1">
    <source>
        <dbReference type="EMBL" id="MCM2387820.1"/>
    </source>
</evidence>
<proteinExistence type="predicted"/>
<dbReference type="Proteomes" id="UP001431429">
    <property type="component" value="Unassembled WGS sequence"/>
</dbReference>
<protein>
    <submittedName>
        <fullName evidence="1">Uncharacterized protein</fullName>
    </submittedName>
</protein>
<dbReference type="EMBL" id="JAMQAW010000006">
    <property type="protein sequence ID" value="MCM2387820.1"/>
    <property type="molecule type" value="Genomic_DNA"/>
</dbReference>
<reference evidence="1" key="1">
    <citation type="submission" date="2022-06" db="EMBL/GenBank/DDBJ databases">
        <title>Genome public.</title>
        <authorList>
            <person name="Sun Q."/>
        </authorList>
    </citation>
    <scope>NUCLEOTIDE SEQUENCE</scope>
    <source>
        <strain evidence="1">CWNU-1</strain>
    </source>
</reference>
<accession>A0ABT0UJQ5</accession>
<gene>
    <name evidence="1" type="ORF">NBG84_05755</name>
</gene>
<dbReference type="RefSeq" id="WP_250918174.1">
    <property type="nucleotide sequence ID" value="NZ_JAMQAW010000006.1"/>
</dbReference>
<evidence type="ECO:0000313" key="2">
    <source>
        <dbReference type="Proteomes" id="UP001431429"/>
    </source>
</evidence>
<comment type="caution">
    <text evidence="1">The sequence shown here is derived from an EMBL/GenBank/DDBJ whole genome shotgun (WGS) entry which is preliminary data.</text>
</comment>
<name>A0ABT0UJQ5_9ACTN</name>
<sequence length="88" mass="10238">MIRVRVRCVLAAGALEIRLRQWFPALTWFLSRVGERRALMSELQRLEQEPEFAAEWRAALDDGLRQMQFNRAVDRLLHLLSDEDGADG</sequence>
<organism evidence="1 2">
    <name type="scientific">Streptomyces albipurpureus</name>
    <dbReference type="NCBI Taxonomy" id="2897419"/>
    <lineage>
        <taxon>Bacteria</taxon>
        <taxon>Bacillati</taxon>
        <taxon>Actinomycetota</taxon>
        <taxon>Actinomycetes</taxon>
        <taxon>Kitasatosporales</taxon>
        <taxon>Streptomycetaceae</taxon>
        <taxon>Streptomyces</taxon>
    </lineage>
</organism>